<protein>
    <submittedName>
        <fullName evidence="2">Uncharacterized protein</fullName>
    </submittedName>
</protein>
<accession>A8RV76</accession>
<keyword evidence="1" id="KW-0812">Transmembrane</keyword>
<sequence length="39" mass="4967">MWYYTNIIILFKYIIFLSLLMEFNTRRRFDCLLQKCQDL</sequence>
<gene>
    <name evidence="2" type="ORF">CLOBOL_04429</name>
</gene>
<evidence type="ECO:0000313" key="3">
    <source>
        <dbReference type="Proteomes" id="UP000005396"/>
    </source>
</evidence>
<dbReference type="EMBL" id="ABCC02000034">
    <property type="protein sequence ID" value="EDP15507.1"/>
    <property type="molecule type" value="Genomic_DNA"/>
</dbReference>
<feature type="transmembrane region" description="Helical" evidence="1">
    <location>
        <begin position="6"/>
        <end position="25"/>
    </location>
</feature>
<evidence type="ECO:0000256" key="1">
    <source>
        <dbReference type="SAM" id="Phobius"/>
    </source>
</evidence>
<name>A8RV76_ENTBW</name>
<comment type="caution">
    <text evidence="2">The sequence shown here is derived from an EMBL/GenBank/DDBJ whole genome shotgun (WGS) entry which is preliminary data.</text>
</comment>
<dbReference type="Proteomes" id="UP000005396">
    <property type="component" value="Unassembled WGS sequence"/>
</dbReference>
<keyword evidence="1" id="KW-0472">Membrane</keyword>
<evidence type="ECO:0000313" key="2">
    <source>
        <dbReference type="EMBL" id="EDP15507.1"/>
    </source>
</evidence>
<keyword evidence="1" id="KW-1133">Transmembrane helix</keyword>
<reference evidence="2 3" key="1">
    <citation type="submission" date="2007-08" db="EMBL/GenBank/DDBJ databases">
        <authorList>
            <person name="Fulton L."/>
            <person name="Clifton S."/>
            <person name="Fulton B."/>
            <person name="Xu J."/>
            <person name="Minx P."/>
            <person name="Pepin K.H."/>
            <person name="Johnson M."/>
            <person name="Thiruvilangam P."/>
            <person name="Bhonagiri V."/>
            <person name="Nash W.E."/>
            <person name="Mardis E.R."/>
            <person name="Wilson R.K."/>
        </authorList>
    </citation>
    <scope>NUCLEOTIDE SEQUENCE [LARGE SCALE GENOMIC DNA]</scope>
    <source>
        <strain evidence="3">ATCC BAA-613 / DSM 15670 / CCUG 46953 / JCM 12243 / WAL 16351</strain>
    </source>
</reference>
<dbReference type="AlphaFoldDB" id="A8RV76"/>
<dbReference type="HOGENOM" id="CLU_3307282_0_0_9"/>
<reference evidence="2 3" key="2">
    <citation type="submission" date="2007-09" db="EMBL/GenBank/DDBJ databases">
        <title>Draft genome sequence of Clostridium bolteae (ATCC BAA-613).</title>
        <authorList>
            <person name="Sudarsanam P."/>
            <person name="Ley R."/>
            <person name="Guruge J."/>
            <person name="Turnbaugh P.J."/>
            <person name="Mahowald M."/>
            <person name="Liep D."/>
            <person name="Gordon J."/>
        </authorList>
    </citation>
    <scope>NUCLEOTIDE SEQUENCE [LARGE SCALE GENOMIC DNA]</scope>
    <source>
        <strain evidence="3">ATCC BAA-613 / DSM 15670 / CCUG 46953 / JCM 12243 / WAL 16351</strain>
    </source>
</reference>
<dbReference type="PaxDb" id="411902-CLOBOL_04429"/>
<proteinExistence type="predicted"/>
<organism evidence="2 3">
    <name type="scientific">Enterocloster bolteae (strain ATCC BAA-613 / DSM 15670 / CCUG 46953 / JCM 12243 / WAL 16351)</name>
    <name type="common">Clostridium bolteae</name>
    <dbReference type="NCBI Taxonomy" id="411902"/>
    <lineage>
        <taxon>Bacteria</taxon>
        <taxon>Bacillati</taxon>
        <taxon>Bacillota</taxon>
        <taxon>Clostridia</taxon>
        <taxon>Lachnospirales</taxon>
        <taxon>Lachnospiraceae</taxon>
        <taxon>Enterocloster</taxon>
    </lineage>
</organism>